<organism evidence="2 3">
    <name type="scientific">Morella rubra</name>
    <name type="common">Chinese bayberry</name>
    <dbReference type="NCBI Taxonomy" id="262757"/>
    <lineage>
        <taxon>Eukaryota</taxon>
        <taxon>Viridiplantae</taxon>
        <taxon>Streptophyta</taxon>
        <taxon>Embryophyta</taxon>
        <taxon>Tracheophyta</taxon>
        <taxon>Spermatophyta</taxon>
        <taxon>Magnoliopsida</taxon>
        <taxon>eudicotyledons</taxon>
        <taxon>Gunneridae</taxon>
        <taxon>Pentapetalae</taxon>
        <taxon>rosids</taxon>
        <taxon>fabids</taxon>
        <taxon>Fagales</taxon>
        <taxon>Myricaceae</taxon>
        <taxon>Morella</taxon>
    </lineage>
</organism>
<dbReference type="EMBL" id="RXIC02000021">
    <property type="protein sequence ID" value="KAB1218182.1"/>
    <property type="molecule type" value="Genomic_DNA"/>
</dbReference>
<protein>
    <submittedName>
        <fullName evidence="2">Uncharacterized protein</fullName>
    </submittedName>
</protein>
<evidence type="ECO:0000256" key="1">
    <source>
        <dbReference type="SAM" id="Phobius"/>
    </source>
</evidence>
<keyword evidence="3" id="KW-1185">Reference proteome</keyword>
<name>A0A6A1VZ04_9ROSI</name>
<gene>
    <name evidence="2" type="ORF">CJ030_MR3G026062</name>
</gene>
<keyword evidence="1" id="KW-1133">Transmembrane helix</keyword>
<reference evidence="2 3" key="1">
    <citation type="journal article" date="2019" name="Plant Biotechnol. J.">
        <title>The red bayberry genome and genetic basis of sex determination.</title>
        <authorList>
            <person name="Jia H.M."/>
            <person name="Jia H.J."/>
            <person name="Cai Q.L."/>
            <person name="Wang Y."/>
            <person name="Zhao H.B."/>
            <person name="Yang W.F."/>
            <person name="Wang G.Y."/>
            <person name="Li Y.H."/>
            <person name="Zhan D.L."/>
            <person name="Shen Y.T."/>
            <person name="Niu Q.F."/>
            <person name="Chang L."/>
            <person name="Qiu J."/>
            <person name="Zhao L."/>
            <person name="Xie H.B."/>
            <person name="Fu W.Y."/>
            <person name="Jin J."/>
            <person name="Li X.W."/>
            <person name="Jiao Y."/>
            <person name="Zhou C.C."/>
            <person name="Tu T."/>
            <person name="Chai C.Y."/>
            <person name="Gao J.L."/>
            <person name="Fan L.J."/>
            <person name="van de Weg E."/>
            <person name="Wang J.Y."/>
            <person name="Gao Z.S."/>
        </authorList>
    </citation>
    <scope>NUCLEOTIDE SEQUENCE [LARGE SCALE GENOMIC DNA]</scope>
    <source>
        <tissue evidence="2">Leaves</tissue>
    </source>
</reference>
<dbReference type="Proteomes" id="UP000516437">
    <property type="component" value="Chromosome 3"/>
</dbReference>
<sequence length="117" mass="13769">MAVSSGRIMRRCYRGYGLYVGLNLICNAHMAMVSVSPDLIQSRIRVWKSIRRIRIFIATTFVWKIIRVDPRVSNGRKWRKAFLIRRGNLSIMIEESSDRVVKSGVRNSIRYEYKFRA</sequence>
<keyword evidence="1" id="KW-0472">Membrane</keyword>
<keyword evidence="1" id="KW-0812">Transmembrane</keyword>
<comment type="caution">
    <text evidence="2">The sequence shown here is derived from an EMBL/GenBank/DDBJ whole genome shotgun (WGS) entry which is preliminary data.</text>
</comment>
<accession>A0A6A1VZ04</accession>
<dbReference type="AlphaFoldDB" id="A0A6A1VZ04"/>
<evidence type="ECO:0000313" key="2">
    <source>
        <dbReference type="EMBL" id="KAB1218182.1"/>
    </source>
</evidence>
<feature type="transmembrane region" description="Helical" evidence="1">
    <location>
        <begin position="12"/>
        <end position="33"/>
    </location>
</feature>
<proteinExistence type="predicted"/>
<evidence type="ECO:0000313" key="3">
    <source>
        <dbReference type="Proteomes" id="UP000516437"/>
    </source>
</evidence>